<dbReference type="Proteomes" id="UP000593566">
    <property type="component" value="Unassembled WGS sequence"/>
</dbReference>
<reference evidence="1 2" key="1">
    <citation type="journal article" date="2020" name="Genomics">
        <title>Complete, high-quality genomes from long-read metagenomic sequencing of two wolf lichen thalli reveals enigmatic genome architecture.</title>
        <authorList>
            <person name="McKenzie S.K."/>
            <person name="Walston R.F."/>
            <person name="Allen J.L."/>
        </authorList>
    </citation>
    <scope>NUCLEOTIDE SEQUENCE [LARGE SCALE GENOMIC DNA]</scope>
    <source>
        <strain evidence="1">WasteWater1</strain>
    </source>
</reference>
<evidence type="ECO:0000313" key="1">
    <source>
        <dbReference type="EMBL" id="KAF6224414.1"/>
    </source>
</evidence>
<name>A0A8H6CJ17_9LECA</name>
<accession>A0A8H6CJ17</accession>
<dbReference type="EMBL" id="JACCJB010000009">
    <property type="protein sequence ID" value="KAF6224414.1"/>
    <property type="molecule type" value="Genomic_DNA"/>
</dbReference>
<gene>
    <name evidence="1" type="ORF">HO133_010991</name>
</gene>
<dbReference type="RefSeq" id="XP_037153474.1">
    <property type="nucleotide sequence ID" value="XM_037301840.1"/>
</dbReference>
<protein>
    <submittedName>
        <fullName evidence="1">Uncharacterized protein</fullName>
    </submittedName>
</protein>
<dbReference type="AlphaFoldDB" id="A0A8H6CJ17"/>
<sequence>MNATDHAELYVKYKSFLGIDNHDSSVSQLLARDSAQNGVLSSGHGLFCPAEAIIRGSSTQFEDSILEVAVFENPADCADDRKRQHGAESILKDELHESMKKHLRPFEDTVSESLSNMNPLIKNIPEIYRPSDSSNAPDGSTSSIVFFGLHLFVDSYKSVTDKISSSNNNEHGDCFNQATPHRGLYPAREQDCVNAAKELFYFRDPFRPTTFARRNNVGFRLPKVVRNGTCVISIDVMNDADKDKFKPWLVYTTAMDIAHRCTQAAFGFGGRSMAGPKKVVDVLVFGRGLPLKNGAVGPAVSESAVIVAREQLARDDSSLLNETSLNLIKPSAVDTTSLDDRLGVNAPQLGGALVCADPPLPRERAWPINFKDCEMATNAVFGDRQRDQRYTFSREPVATKFYYPLPAKVRYRSCVILLDMNNNNDQDTVRLSIVEATAWVLAHKCSGEERSVDQFGGRATVGVGAKDLINIWVYGSLWPTPDGATNVTGLVLAQPARLIDSE</sequence>
<dbReference type="GeneID" id="59339381"/>
<organism evidence="1 2">
    <name type="scientific">Letharia lupina</name>
    <dbReference type="NCBI Taxonomy" id="560253"/>
    <lineage>
        <taxon>Eukaryota</taxon>
        <taxon>Fungi</taxon>
        <taxon>Dikarya</taxon>
        <taxon>Ascomycota</taxon>
        <taxon>Pezizomycotina</taxon>
        <taxon>Lecanoromycetes</taxon>
        <taxon>OSLEUM clade</taxon>
        <taxon>Lecanoromycetidae</taxon>
        <taxon>Lecanorales</taxon>
        <taxon>Lecanorineae</taxon>
        <taxon>Parmeliaceae</taxon>
        <taxon>Letharia</taxon>
    </lineage>
</organism>
<comment type="caution">
    <text evidence="1">The sequence shown here is derived from an EMBL/GenBank/DDBJ whole genome shotgun (WGS) entry which is preliminary data.</text>
</comment>
<keyword evidence="2" id="KW-1185">Reference proteome</keyword>
<evidence type="ECO:0000313" key="2">
    <source>
        <dbReference type="Proteomes" id="UP000593566"/>
    </source>
</evidence>
<proteinExistence type="predicted"/>